<protein>
    <recommendedName>
        <fullName evidence="3">Secreted protein</fullName>
    </recommendedName>
</protein>
<dbReference type="AlphaFoldDB" id="A0A4U3LXY5"/>
<dbReference type="OrthoDB" id="3245799at2"/>
<evidence type="ECO:0008006" key="3">
    <source>
        <dbReference type="Google" id="ProtNLM"/>
    </source>
</evidence>
<organism evidence="1 2">
    <name type="scientific">Herbidospora galbida</name>
    <dbReference type="NCBI Taxonomy" id="2575442"/>
    <lineage>
        <taxon>Bacteria</taxon>
        <taxon>Bacillati</taxon>
        <taxon>Actinomycetota</taxon>
        <taxon>Actinomycetes</taxon>
        <taxon>Streptosporangiales</taxon>
        <taxon>Streptosporangiaceae</taxon>
        <taxon>Herbidospora</taxon>
    </lineage>
</organism>
<proteinExistence type="predicted"/>
<sequence>MSSVMGLIGQSRHAFIPAAIESLDAAGRKELLAELTARVRKFGEWRFAVDHRHEIPGLRLAGALCHGGAGQVATWLNRRELRELADPWADATALAGALRGRPAEWRADLARRLTAALRAPRDADWSWRRAEGGPPGYALARTMVLETGVEPEGDAFVVCWAWHAFVTADLKNDPIAETMVPRLFDTEGAAAPFRNSWESPATVKFIDRMLAEVKRGRFDRAVILDGTIGRFLIGGDARNLTMFVELRRRFEPSLDEMPARDLVRCLPAGPANVADLAIEELRALDLAGRLDAGLFGEAVGALALRAEKKHVAAALKWISETFKVTKADPVRAEGALLALADVFSAETPATRARAIRLAVKLGAAGETARAAVAEAATRLPADERAPLAGPFGVTETAEEEVFTGVPLVSAPPLQPPIRTVPELVIELKDVQRSGDMDASERIMAALVELSHRDRDAMVADLKADFEPSAWEFFRTISHVPDNSGWLLFWAAALFGEHADEGFRARARKLLGLNPSFLQRVKDLALPPRDPHNRRSTPHARLFLQRVTEIVCMAAEGETRPCLLATPTLPGHLVDPETLLARLEALGDREPLPADLTQALLRLPREVDDSVADRAEKIGGHGGRMLAEWIREGGLPDPVIEWTVKVTNRHGWIERKPVVTMDPGRRLPDHVDALFTLSPDDDFNYWIHPRDIWAGTLPGHPEATAAFLLRWICNWADQSEPAGEAVIPLAVAPGPVGPVVAATVAAAMGHQRDVQRSAAGEAFLALAGRPDFPAEGVGDAIRRLVTGDVLKLNRITEVLGQSADAGAHAAVWEVLSIALPGLLPEENAKPRSGLGDLLGVAVKASRVCGAKGKVPGLAELAARKGSSRVTMEARTLLKQLTE</sequence>
<dbReference type="Proteomes" id="UP000308705">
    <property type="component" value="Unassembled WGS sequence"/>
</dbReference>
<reference evidence="1 2" key="1">
    <citation type="submission" date="2019-04" db="EMBL/GenBank/DDBJ databases">
        <title>Herbidospora sp. NEAU-GS14.nov., a novel actinomycete isolated from soil.</title>
        <authorList>
            <person name="Han L."/>
        </authorList>
    </citation>
    <scope>NUCLEOTIDE SEQUENCE [LARGE SCALE GENOMIC DNA]</scope>
    <source>
        <strain evidence="1 2">NEAU-GS14</strain>
    </source>
</reference>
<evidence type="ECO:0000313" key="1">
    <source>
        <dbReference type="EMBL" id="TKK81051.1"/>
    </source>
</evidence>
<gene>
    <name evidence="1" type="ORF">FDA94_34240</name>
</gene>
<comment type="caution">
    <text evidence="1">The sequence shown here is derived from an EMBL/GenBank/DDBJ whole genome shotgun (WGS) entry which is preliminary data.</text>
</comment>
<dbReference type="RefSeq" id="WP_137251204.1">
    <property type="nucleotide sequence ID" value="NZ_SZQA01000049.1"/>
</dbReference>
<evidence type="ECO:0000313" key="2">
    <source>
        <dbReference type="Proteomes" id="UP000308705"/>
    </source>
</evidence>
<accession>A0A4U3LXY5</accession>
<keyword evidence="2" id="KW-1185">Reference proteome</keyword>
<dbReference type="EMBL" id="SZQA01000049">
    <property type="protein sequence ID" value="TKK81051.1"/>
    <property type="molecule type" value="Genomic_DNA"/>
</dbReference>
<name>A0A4U3LXY5_9ACTN</name>